<dbReference type="AlphaFoldDB" id="A0A484NA74"/>
<dbReference type="EMBL" id="OOIL02006272">
    <property type="protein sequence ID" value="VFQ97128.1"/>
    <property type="molecule type" value="Genomic_DNA"/>
</dbReference>
<organism evidence="1 2">
    <name type="scientific">Cuscuta campestris</name>
    <dbReference type="NCBI Taxonomy" id="132261"/>
    <lineage>
        <taxon>Eukaryota</taxon>
        <taxon>Viridiplantae</taxon>
        <taxon>Streptophyta</taxon>
        <taxon>Embryophyta</taxon>
        <taxon>Tracheophyta</taxon>
        <taxon>Spermatophyta</taxon>
        <taxon>Magnoliopsida</taxon>
        <taxon>eudicotyledons</taxon>
        <taxon>Gunneridae</taxon>
        <taxon>Pentapetalae</taxon>
        <taxon>asterids</taxon>
        <taxon>lamiids</taxon>
        <taxon>Solanales</taxon>
        <taxon>Convolvulaceae</taxon>
        <taxon>Cuscuteae</taxon>
        <taxon>Cuscuta</taxon>
        <taxon>Cuscuta subgen. Grammica</taxon>
        <taxon>Cuscuta sect. Cleistogrammica</taxon>
    </lineage>
</organism>
<reference evidence="1 2" key="1">
    <citation type="submission" date="2018-04" db="EMBL/GenBank/DDBJ databases">
        <authorList>
            <person name="Vogel A."/>
        </authorList>
    </citation>
    <scope>NUCLEOTIDE SEQUENCE [LARGE SCALE GENOMIC DNA]</scope>
</reference>
<sequence>MLDVSVQFPIIFIVEVWGANNILTCQRGTTPGFLNRGKLIVPVPDVDGLPLGQRRRVVAGVEALLADDAVDLSQHLREGGLDVDSLQGGGLHEEGALPLGTARRWRRSDLLPASITTMFWSVWSRSSFSHRCTFSNVTFRVMSYTR</sequence>
<proteinExistence type="predicted"/>
<name>A0A484NA74_9ASTE</name>
<protein>
    <submittedName>
        <fullName evidence="1">Uncharacterized protein</fullName>
    </submittedName>
</protein>
<accession>A0A484NA74</accession>
<dbReference type="Proteomes" id="UP000595140">
    <property type="component" value="Unassembled WGS sequence"/>
</dbReference>
<evidence type="ECO:0000313" key="2">
    <source>
        <dbReference type="Proteomes" id="UP000595140"/>
    </source>
</evidence>
<keyword evidence="2" id="KW-1185">Reference proteome</keyword>
<gene>
    <name evidence="1" type="ORF">CCAM_LOCUS38904</name>
</gene>
<evidence type="ECO:0000313" key="1">
    <source>
        <dbReference type="EMBL" id="VFQ97128.1"/>
    </source>
</evidence>